<dbReference type="SUPFAM" id="SSF46689">
    <property type="entry name" value="Homeodomain-like"/>
    <property type="match status" value="1"/>
</dbReference>
<dbReference type="OrthoDB" id="9795242at2"/>
<protein>
    <submittedName>
        <fullName evidence="6">Transcriptional regulator, TetR family</fullName>
    </submittedName>
</protein>
<keyword evidence="3" id="KW-0804">Transcription</keyword>
<dbReference type="PANTHER" id="PTHR47506:SF1">
    <property type="entry name" value="HTH-TYPE TRANSCRIPTIONAL REGULATOR YJDC"/>
    <property type="match status" value="1"/>
</dbReference>
<feature type="DNA-binding region" description="H-T-H motif" evidence="4">
    <location>
        <begin position="29"/>
        <end position="48"/>
    </location>
</feature>
<dbReference type="AlphaFoldDB" id="A0A1M5XB58"/>
<dbReference type="InterPro" id="IPR036271">
    <property type="entry name" value="Tet_transcr_reg_TetR-rel_C_sf"/>
</dbReference>
<dbReference type="GO" id="GO:0003677">
    <property type="term" value="F:DNA binding"/>
    <property type="evidence" value="ECO:0007669"/>
    <property type="project" value="UniProtKB-UniRule"/>
</dbReference>
<dbReference type="Proteomes" id="UP000184212">
    <property type="component" value="Unassembled WGS sequence"/>
</dbReference>
<evidence type="ECO:0000256" key="4">
    <source>
        <dbReference type="PROSITE-ProRule" id="PRU00335"/>
    </source>
</evidence>
<dbReference type="InterPro" id="IPR009057">
    <property type="entry name" value="Homeodomain-like_sf"/>
</dbReference>
<feature type="domain" description="HTH tetR-type" evidence="5">
    <location>
        <begin position="6"/>
        <end position="66"/>
    </location>
</feature>
<organism evidence="6 7">
    <name type="scientific">Chryseolinea serpens</name>
    <dbReference type="NCBI Taxonomy" id="947013"/>
    <lineage>
        <taxon>Bacteria</taxon>
        <taxon>Pseudomonadati</taxon>
        <taxon>Bacteroidota</taxon>
        <taxon>Cytophagia</taxon>
        <taxon>Cytophagales</taxon>
        <taxon>Fulvivirgaceae</taxon>
        <taxon>Chryseolinea</taxon>
    </lineage>
</organism>
<gene>
    <name evidence="6" type="ORF">SAMN04488109_6339</name>
</gene>
<dbReference type="Pfam" id="PF00440">
    <property type="entry name" value="TetR_N"/>
    <property type="match status" value="1"/>
</dbReference>
<dbReference type="PANTHER" id="PTHR47506">
    <property type="entry name" value="TRANSCRIPTIONAL REGULATORY PROTEIN"/>
    <property type="match status" value="1"/>
</dbReference>
<dbReference type="Gene3D" id="1.10.357.10">
    <property type="entry name" value="Tetracycline Repressor, domain 2"/>
    <property type="match status" value="1"/>
</dbReference>
<dbReference type="InterPro" id="IPR001647">
    <property type="entry name" value="HTH_TetR"/>
</dbReference>
<accession>A0A1M5XB58</accession>
<dbReference type="Gene3D" id="1.10.10.60">
    <property type="entry name" value="Homeodomain-like"/>
    <property type="match status" value="1"/>
</dbReference>
<dbReference type="RefSeq" id="WP_073142628.1">
    <property type="nucleotide sequence ID" value="NZ_FQWQ01000006.1"/>
</dbReference>
<keyword evidence="1" id="KW-0805">Transcription regulation</keyword>
<dbReference type="EMBL" id="FQWQ01000006">
    <property type="protein sequence ID" value="SHH97016.1"/>
    <property type="molecule type" value="Genomic_DNA"/>
</dbReference>
<dbReference type="STRING" id="947013.SAMN04488109_6339"/>
<dbReference type="PRINTS" id="PR00455">
    <property type="entry name" value="HTHTETR"/>
</dbReference>
<name>A0A1M5XB58_9BACT</name>
<evidence type="ECO:0000256" key="1">
    <source>
        <dbReference type="ARBA" id="ARBA00023015"/>
    </source>
</evidence>
<evidence type="ECO:0000313" key="7">
    <source>
        <dbReference type="Proteomes" id="UP000184212"/>
    </source>
</evidence>
<keyword evidence="7" id="KW-1185">Reference proteome</keyword>
<dbReference type="SUPFAM" id="SSF48498">
    <property type="entry name" value="Tetracyclin repressor-like, C-terminal domain"/>
    <property type="match status" value="1"/>
</dbReference>
<reference evidence="6 7" key="1">
    <citation type="submission" date="2016-11" db="EMBL/GenBank/DDBJ databases">
        <authorList>
            <person name="Jaros S."/>
            <person name="Januszkiewicz K."/>
            <person name="Wedrychowicz H."/>
        </authorList>
    </citation>
    <scope>NUCLEOTIDE SEQUENCE [LARGE SCALE GENOMIC DNA]</scope>
    <source>
        <strain evidence="6 7">DSM 24574</strain>
    </source>
</reference>
<dbReference type="Pfam" id="PF16925">
    <property type="entry name" value="TetR_C_13"/>
    <property type="match status" value="1"/>
</dbReference>
<evidence type="ECO:0000259" key="5">
    <source>
        <dbReference type="PROSITE" id="PS50977"/>
    </source>
</evidence>
<evidence type="ECO:0000256" key="3">
    <source>
        <dbReference type="ARBA" id="ARBA00023163"/>
    </source>
</evidence>
<proteinExistence type="predicted"/>
<evidence type="ECO:0000256" key="2">
    <source>
        <dbReference type="ARBA" id="ARBA00023125"/>
    </source>
</evidence>
<dbReference type="InterPro" id="IPR011075">
    <property type="entry name" value="TetR_C"/>
</dbReference>
<keyword evidence="2 4" id="KW-0238">DNA-binding</keyword>
<sequence length="195" mass="21840">MARTKEFQIDEVLDKAVNLFWSKGYNGISAEELVQGLGLSRSSLYDTFGDKHSLFKQALKRYREKITGDVIAHLDHAENIPEAIKEIFIWSQNSALQATGPKGCFMVNSRIELAPHDSGISDVVQENWQALEDAYQRAIKRGQEKGQISKSHNPRALARFVLTNSWGLSAYGRGAADKKVFDDIIKILLSTLKSD</sequence>
<evidence type="ECO:0000313" key="6">
    <source>
        <dbReference type="EMBL" id="SHH97016.1"/>
    </source>
</evidence>
<dbReference type="PROSITE" id="PS50977">
    <property type="entry name" value="HTH_TETR_2"/>
    <property type="match status" value="1"/>
</dbReference>